<dbReference type="Gene3D" id="2.180.10.10">
    <property type="entry name" value="RHS repeat-associated core"/>
    <property type="match status" value="1"/>
</dbReference>
<reference evidence="2 3" key="1">
    <citation type="submission" date="2019-06" db="EMBL/GenBank/DDBJ databases">
        <title>Complete genome sequence of Cutibacterium acnes subsp. acnes NBRC 107605.</title>
        <authorList>
            <person name="Miura T."/>
            <person name="Furukawa M."/>
            <person name="Shimamura M."/>
            <person name="Ohyama Y."/>
            <person name="Yamazoe A."/>
            <person name="Kawasaki H."/>
        </authorList>
    </citation>
    <scope>NUCLEOTIDE SEQUENCE [LARGE SCALE GENOMIC DNA]</scope>
    <source>
        <strain evidence="2 3">NBRC 107605</strain>
    </source>
</reference>
<evidence type="ECO:0000256" key="1">
    <source>
        <dbReference type="SAM" id="Phobius"/>
    </source>
</evidence>
<feature type="transmembrane region" description="Helical" evidence="1">
    <location>
        <begin position="102"/>
        <end position="125"/>
    </location>
</feature>
<dbReference type="EMBL" id="AP019723">
    <property type="protein sequence ID" value="BBK83579.1"/>
    <property type="molecule type" value="Genomic_DNA"/>
</dbReference>
<proteinExistence type="predicted"/>
<protein>
    <recommendedName>
        <fullName evidence="4">RHS repeat-associated core domain-containing protein</fullName>
    </recommendedName>
</protein>
<keyword evidence="1" id="KW-1133">Transmembrane helix</keyword>
<keyword evidence="1" id="KW-0812">Transmembrane</keyword>
<name>A0ABM7GWB9_CUTAC</name>
<keyword evidence="1" id="KW-0472">Membrane</keyword>
<gene>
    <name evidence="2" type="ORF">CacPP4_01940</name>
</gene>
<sequence length="381" mass="39546">MVGARLYDPTTTTFLSPDPLTPPAGALWANNPYDYANNNPLTLTDPLGTHPVTDDQLALLTHPIGTLAHYVANSVSTLVHHITDPISHWWATHKDRILSRDFLIGAGLVIGGIAVAATGVGGPLLAAAISGGLISGGFSASSQKYATGDVNWGTVSKEALIGFVVGGVGAGTTNLVGTQVLKHSDTAAAAITKFSVRDEVRFAQTGLKGILNANTAANNALKLAAKSGDLDALETMYIHHFAGSAASNFAASNTQYIMDTAMSHDKHFSASGLAQANGNAIFGVVLSARGNAMARPNISFNNGCFKRGPALLTDTMGVKQQFSTFGHELVRGAIADATTQEISTAMNGQDPHDFADGFSKKTAHTLGNAAHTSFPGLHTSK</sequence>
<keyword evidence="3" id="KW-1185">Reference proteome</keyword>
<organism evidence="2 3">
    <name type="scientific">Cutibacterium acnes subsp. acnes</name>
    <dbReference type="NCBI Taxonomy" id="1734925"/>
    <lineage>
        <taxon>Bacteria</taxon>
        <taxon>Bacillati</taxon>
        <taxon>Actinomycetota</taxon>
        <taxon>Actinomycetes</taxon>
        <taxon>Propionibacteriales</taxon>
        <taxon>Propionibacteriaceae</taxon>
        <taxon>Cutibacterium</taxon>
    </lineage>
</organism>
<dbReference type="NCBIfam" id="TIGR03696">
    <property type="entry name" value="Rhs_assc_core"/>
    <property type="match status" value="1"/>
</dbReference>
<evidence type="ECO:0000313" key="3">
    <source>
        <dbReference type="Proteomes" id="UP000318594"/>
    </source>
</evidence>
<dbReference type="Proteomes" id="UP000318594">
    <property type="component" value="Chromosome"/>
</dbReference>
<dbReference type="InterPro" id="IPR022385">
    <property type="entry name" value="Rhs_assc_core"/>
</dbReference>
<evidence type="ECO:0000313" key="2">
    <source>
        <dbReference type="EMBL" id="BBK83579.1"/>
    </source>
</evidence>
<evidence type="ECO:0008006" key="4">
    <source>
        <dbReference type="Google" id="ProtNLM"/>
    </source>
</evidence>
<accession>A0ABM7GWB9</accession>